<dbReference type="Proteomes" id="UP000218281">
    <property type="component" value="Unassembled WGS sequence"/>
</dbReference>
<reference evidence="4 6" key="1">
    <citation type="submission" date="2017-08" db="EMBL/GenBank/DDBJ databases">
        <title>Whole genome sequences of 6 clinical strains closest to Corynebacterium imitans.</title>
        <authorList>
            <person name="Bernier A.-M."/>
            <person name="Burdz T."/>
            <person name="Bernard K."/>
        </authorList>
    </citation>
    <scope>NUCLEOTIDE SEQUENCE [LARGE SCALE GENOMIC DNA]</scope>
    <source>
        <strain evidence="4 6">NML93-0607</strain>
    </source>
</reference>
<evidence type="ECO:0000313" key="3">
    <source>
        <dbReference type="EMBL" id="PAJ69298.1"/>
    </source>
</evidence>
<keyword evidence="6" id="KW-1185">Reference proteome</keyword>
<evidence type="ECO:0000313" key="4">
    <source>
        <dbReference type="EMBL" id="PAT06548.1"/>
    </source>
</evidence>
<sequence>MKLAWWAAAPVAIGCMLAASSQPYFGIYRPWSWTQEQRIAAGTPGSFDLPIDGLVEGEGSGPPRRTAEVEVIGFQRVEHEEEIGLDAPDGFAIWALLTQWRAPEDSVLSHCRMWATGSDGRDYQRTDQIFGEVVSDMSALHSCTPPGEGGPATESVDLRTATVRVVQGDPRPEEWRKLIPIAMPEGVQPEQLHLGWNEPDYVTLDLPEPKNYVDDPESKARDASGSAAGE</sequence>
<name>A0A269PC68_9CORY</name>
<feature type="compositionally biased region" description="Basic and acidic residues" evidence="1">
    <location>
        <begin position="207"/>
        <end position="222"/>
    </location>
</feature>
<dbReference type="AlphaFoldDB" id="A0A269PC68"/>
<dbReference type="RefSeq" id="WP_095277987.1">
    <property type="nucleotide sequence ID" value="NZ_CP047655.1"/>
</dbReference>
<gene>
    <name evidence="3" type="ORF">CIG21_08300</name>
    <name evidence="4" type="ORF">CKJ81_03735</name>
</gene>
<evidence type="ECO:0000256" key="2">
    <source>
        <dbReference type="SAM" id="SignalP"/>
    </source>
</evidence>
<accession>A0A269PC68</accession>
<feature type="signal peptide" evidence="2">
    <location>
        <begin position="1"/>
        <end position="21"/>
    </location>
</feature>
<reference evidence="3 5" key="2">
    <citation type="submission" date="2017-08" db="EMBL/GenBank/DDBJ databases">
        <authorList>
            <person name="de Groot N.N."/>
        </authorList>
    </citation>
    <scope>NUCLEOTIDE SEQUENCE [LARGE SCALE GENOMIC DNA]</scope>
    <source>
        <strain evidence="3 5">NBT06-6</strain>
    </source>
</reference>
<organism evidence="3 5">
    <name type="scientific">Corynebacterium hadale</name>
    <dbReference type="NCBI Taxonomy" id="2026255"/>
    <lineage>
        <taxon>Bacteria</taxon>
        <taxon>Bacillati</taxon>
        <taxon>Actinomycetota</taxon>
        <taxon>Actinomycetes</taxon>
        <taxon>Mycobacteriales</taxon>
        <taxon>Corynebacteriaceae</taxon>
        <taxon>Corynebacterium</taxon>
    </lineage>
</organism>
<evidence type="ECO:0000313" key="5">
    <source>
        <dbReference type="Proteomes" id="UP000215771"/>
    </source>
</evidence>
<evidence type="ECO:0000313" key="6">
    <source>
        <dbReference type="Proteomes" id="UP000218281"/>
    </source>
</evidence>
<dbReference type="EMBL" id="NQMQ01000017">
    <property type="protein sequence ID" value="PAJ69298.1"/>
    <property type="molecule type" value="Genomic_DNA"/>
</dbReference>
<comment type="caution">
    <text evidence="3">The sequence shown here is derived from an EMBL/GenBank/DDBJ whole genome shotgun (WGS) entry which is preliminary data.</text>
</comment>
<evidence type="ECO:0000256" key="1">
    <source>
        <dbReference type="SAM" id="MobiDB-lite"/>
    </source>
</evidence>
<keyword evidence="2" id="KW-0732">Signal</keyword>
<protein>
    <submittedName>
        <fullName evidence="3">Uncharacterized protein</fullName>
    </submittedName>
</protein>
<dbReference type="EMBL" id="NSGO01000003">
    <property type="protein sequence ID" value="PAT06548.1"/>
    <property type="molecule type" value="Genomic_DNA"/>
</dbReference>
<proteinExistence type="predicted"/>
<dbReference type="PROSITE" id="PS51257">
    <property type="entry name" value="PROKAR_LIPOPROTEIN"/>
    <property type="match status" value="1"/>
</dbReference>
<feature type="region of interest" description="Disordered" evidence="1">
    <location>
        <begin position="205"/>
        <end position="230"/>
    </location>
</feature>
<dbReference type="Proteomes" id="UP000215771">
    <property type="component" value="Unassembled WGS sequence"/>
</dbReference>
<feature type="chain" id="PRO_5039683371" evidence="2">
    <location>
        <begin position="22"/>
        <end position="230"/>
    </location>
</feature>